<feature type="transmembrane region" description="Helical" evidence="7">
    <location>
        <begin position="114"/>
        <end position="135"/>
    </location>
</feature>
<name>A0ABW0AJT2_9ACTN</name>
<dbReference type="Gene3D" id="1.10.3720.10">
    <property type="entry name" value="MetI-like"/>
    <property type="match status" value="1"/>
</dbReference>
<feature type="transmembrane region" description="Helical" evidence="7">
    <location>
        <begin position="20"/>
        <end position="40"/>
    </location>
</feature>
<keyword evidence="6 7" id="KW-0472">Membrane</keyword>
<evidence type="ECO:0000256" key="5">
    <source>
        <dbReference type="ARBA" id="ARBA00022989"/>
    </source>
</evidence>
<evidence type="ECO:0000256" key="3">
    <source>
        <dbReference type="ARBA" id="ARBA00022475"/>
    </source>
</evidence>
<dbReference type="InterPro" id="IPR050366">
    <property type="entry name" value="BP-dependent_transpt_permease"/>
</dbReference>
<dbReference type="Pfam" id="PF00528">
    <property type="entry name" value="BPD_transp_1"/>
    <property type="match status" value="1"/>
</dbReference>
<evidence type="ECO:0000256" key="7">
    <source>
        <dbReference type="RuleBase" id="RU363032"/>
    </source>
</evidence>
<dbReference type="CDD" id="cd06261">
    <property type="entry name" value="TM_PBP2"/>
    <property type="match status" value="1"/>
</dbReference>
<evidence type="ECO:0000313" key="10">
    <source>
        <dbReference type="Proteomes" id="UP001596160"/>
    </source>
</evidence>
<gene>
    <name evidence="9" type="ORF">ACFPRH_16240</name>
</gene>
<evidence type="ECO:0000256" key="2">
    <source>
        <dbReference type="ARBA" id="ARBA00022448"/>
    </source>
</evidence>
<proteinExistence type="inferred from homology"/>
<dbReference type="EMBL" id="JBHSKP010000009">
    <property type="protein sequence ID" value="MFC5153286.1"/>
    <property type="molecule type" value="Genomic_DNA"/>
</dbReference>
<comment type="subcellular location">
    <subcellularLocation>
        <location evidence="1 7">Cell membrane</location>
        <topology evidence="1 7">Multi-pass membrane protein</topology>
    </subcellularLocation>
</comment>
<keyword evidence="4 7" id="KW-0812">Transmembrane</keyword>
<comment type="similarity">
    <text evidence="7">Belongs to the binding-protein-dependent transport system permease family.</text>
</comment>
<dbReference type="SUPFAM" id="SSF161098">
    <property type="entry name" value="MetI-like"/>
    <property type="match status" value="1"/>
</dbReference>
<dbReference type="PANTHER" id="PTHR43386:SF25">
    <property type="entry name" value="PEPTIDE ABC TRANSPORTER PERMEASE PROTEIN"/>
    <property type="match status" value="1"/>
</dbReference>
<evidence type="ECO:0000313" key="9">
    <source>
        <dbReference type="EMBL" id="MFC5153286.1"/>
    </source>
</evidence>
<feature type="transmembrane region" description="Helical" evidence="7">
    <location>
        <begin position="141"/>
        <end position="161"/>
    </location>
</feature>
<protein>
    <submittedName>
        <fullName evidence="9">ABC transporter permease</fullName>
    </submittedName>
</protein>
<evidence type="ECO:0000256" key="6">
    <source>
        <dbReference type="ARBA" id="ARBA00023136"/>
    </source>
</evidence>
<evidence type="ECO:0000256" key="1">
    <source>
        <dbReference type="ARBA" id="ARBA00004651"/>
    </source>
</evidence>
<feature type="transmembrane region" description="Helical" evidence="7">
    <location>
        <begin position="81"/>
        <end position="107"/>
    </location>
</feature>
<dbReference type="Proteomes" id="UP001596160">
    <property type="component" value="Unassembled WGS sequence"/>
</dbReference>
<keyword evidence="5 7" id="KW-1133">Transmembrane helix</keyword>
<feature type="domain" description="ABC transmembrane type-1" evidence="8">
    <location>
        <begin position="79"/>
        <end position="268"/>
    </location>
</feature>
<sequence>MTVTTAPPITSRPRASSVPVLALAFLGLAGVAALLPKAVAPHDPFAQDVSQRLRPPSAEHLFGTDELGRDLLSRVVHGTQASLSIALLAVAFAFVLSLVIGLTAGYFGGVVDRVLMAVVDVLLALPSLLISLLIVSGLGTGAVNLAIAVGIASVPALARVTRAEVLSVSARTFVEAAKGFGLPGRRVLLRHVLPHARGPITALVALELATMVLSVSALSFLGYGTQPPDPEWGNLIAGGRDYFATAWWLTTLPGAVLAGVVLALHRVGRGLGASEAGPA</sequence>
<comment type="caution">
    <text evidence="9">The sequence shown here is derived from an EMBL/GenBank/DDBJ whole genome shotgun (WGS) entry which is preliminary data.</text>
</comment>
<dbReference type="RefSeq" id="WP_344479795.1">
    <property type="nucleotide sequence ID" value="NZ_BAAASB010000013.1"/>
</dbReference>
<accession>A0ABW0AJT2</accession>
<keyword evidence="3" id="KW-1003">Cell membrane</keyword>
<feature type="transmembrane region" description="Helical" evidence="7">
    <location>
        <begin position="242"/>
        <end position="264"/>
    </location>
</feature>
<feature type="transmembrane region" description="Helical" evidence="7">
    <location>
        <begin position="200"/>
        <end position="222"/>
    </location>
</feature>
<dbReference type="InterPro" id="IPR035906">
    <property type="entry name" value="MetI-like_sf"/>
</dbReference>
<reference evidence="10" key="1">
    <citation type="journal article" date="2019" name="Int. J. Syst. Evol. Microbiol.">
        <title>The Global Catalogue of Microorganisms (GCM) 10K type strain sequencing project: providing services to taxonomists for standard genome sequencing and annotation.</title>
        <authorList>
            <consortium name="The Broad Institute Genomics Platform"/>
            <consortium name="The Broad Institute Genome Sequencing Center for Infectious Disease"/>
            <person name="Wu L."/>
            <person name="Ma J."/>
        </authorList>
    </citation>
    <scope>NUCLEOTIDE SEQUENCE [LARGE SCALE GENOMIC DNA]</scope>
    <source>
        <strain evidence="10">PCU 266</strain>
    </source>
</reference>
<keyword evidence="10" id="KW-1185">Reference proteome</keyword>
<dbReference type="PROSITE" id="PS50928">
    <property type="entry name" value="ABC_TM1"/>
    <property type="match status" value="1"/>
</dbReference>
<dbReference type="PANTHER" id="PTHR43386">
    <property type="entry name" value="OLIGOPEPTIDE TRANSPORT SYSTEM PERMEASE PROTEIN APPC"/>
    <property type="match status" value="1"/>
</dbReference>
<dbReference type="InterPro" id="IPR000515">
    <property type="entry name" value="MetI-like"/>
</dbReference>
<evidence type="ECO:0000256" key="4">
    <source>
        <dbReference type="ARBA" id="ARBA00022692"/>
    </source>
</evidence>
<evidence type="ECO:0000259" key="8">
    <source>
        <dbReference type="PROSITE" id="PS50928"/>
    </source>
</evidence>
<organism evidence="9 10">
    <name type="scientific">Streptomyces amakusaensis</name>
    <dbReference type="NCBI Taxonomy" id="67271"/>
    <lineage>
        <taxon>Bacteria</taxon>
        <taxon>Bacillati</taxon>
        <taxon>Actinomycetota</taxon>
        <taxon>Actinomycetes</taxon>
        <taxon>Kitasatosporales</taxon>
        <taxon>Streptomycetaceae</taxon>
        <taxon>Streptomyces</taxon>
    </lineage>
</organism>
<keyword evidence="2 7" id="KW-0813">Transport</keyword>